<keyword evidence="4" id="KW-0804">Transcription</keyword>
<dbReference type="PANTHER" id="PTHR46577:SF1">
    <property type="entry name" value="HTH-TYPE TRANSCRIPTIONAL REGULATORY PROTEIN GABR"/>
    <property type="match status" value="1"/>
</dbReference>
<dbReference type="Gene3D" id="1.10.10.10">
    <property type="entry name" value="Winged helix-like DNA-binding domain superfamily/Winged helix DNA-binding domain"/>
    <property type="match status" value="1"/>
</dbReference>
<sequence length="112" mass="12360">MFSRAKSSYAGLSWPFTLQGMIEIDRESIIPMYVQLASALRERIRRGEIPVGRRIPSHHELEQETGGVISRRTIKSAIEALQAEGIVQGVQGKGVFVIAMPSDTSESDESTD</sequence>
<dbReference type="GO" id="GO:0003677">
    <property type="term" value="F:DNA binding"/>
    <property type="evidence" value="ECO:0007669"/>
    <property type="project" value="UniProtKB-KW"/>
</dbReference>
<accession>A0A918F2U6</accession>
<reference evidence="6" key="2">
    <citation type="submission" date="2020-09" db="EMBL/GenBank/DDBJ databases">
        <authorList>
            <person name="Sun Q."/>
            <person name="Ohkuma M."/>
        </authorList>
    </citation>
    <scope>NUCLEOTIDE SEQUENCE</scope>
    <source>
        <strain evidence="6">JCM 4346</strain>
    </source>
</reference>
<dbReference type="InterPro" id="IPR000524">
    <property type="entry name" value="Tscrpt_reg_HTH_GntR"/>
</dbReference>
<dbReference type="AlphaFoldDB" id="A0A918F2U6"/>
<evidence type="ECO:0000256" key="2">
    <source>
        <dbReference type="ARBA" id="ARBA00023015"/>
    </source>
</evidence>
<evidence type="ECO:0000256" key="4">
    <source>
        <dbReference type="ARBA" id="ARBA00023163"/>
    </source>
</evidence>
<evidence type="ECO:0000256" key="3">
    <source>
        <dbReference type="ARBA" id="ARBA00023125"/>
    </source>
</evidence>
<dbReference type="SMART" id="SM00345">
    <property type="entry name" value="HTH_GNTR"/>
    <property type="match status" value="1"/>
</dbReference>
<organism evidence="6 7">
    <name type="scientific">Streptomyces aurantiogriseus</name>
    <dbReference type="NCBI Taxonomy" id="66870"/>
    <lineage>
        <taxon>Bacteria</taxon>
        <taxon>Bacillati</taxon>
        <taxon>Actinomycetota</taxon>
        <taxon>Actinomycetes</taxon>
        <taxon>Kitasatosporales</taxon>
        <taxon>Streptomycetaceae</taxon>
        <taxon>Streptomyces</taxon>
    </lineage>
</organism>
<dbReference type="InterPro" id="IPR036390">
    <property type="entry name" value="WH_DNA-bd_sf"/>
</dbReference>
<dbReference type="EMBL" id="BMSX01000003">
    <property type="protein sequence ID" value="GGR02168.1"/>
    <property type="molecule type" value="Genomic_DNA"/>
</dbReference>
<gene>
    <name evidence="6" type="ORF">GCM10010251_17380</name>
</gene>
<comment type="caution">
    <text evidence="6">The sequence shown here is derived from an EMBL/GenBank/DDBJ whole genome shotgun (WGS) entry which is preliminary data.</text>
</comment>
<keyword evidence="3" id="KW-0238">DNA-binding</keyword>
<evidence type="ECO:0000313" key="6">
    <source>
        <dbReference type="EMBL" id="GGR02168.1"/>
    </source>
</evidence>
<dbReference type="InterPro" id="IPR036388">
    <property type="entry name" value="WH-like_DNA-bd_sf"/>
</dbReference>
<dbReference type="SUPFAM" id="SSF46785">
    <property type="entry name" value="Winged helix' DNA-binding domain"/>
    <property type="match status" value="1"/>
</dbReference>
<name>A0A918F2U6_9ACTN</name>
<evidence type="ECO:0000259" key="5">
    <source>
        <dbReference type="PROSITE" id="PS50949"/>
    </source>
</evidence>
<dbReference type="InterPro" id="IPR051446">
    <property type="entry name" value="HTH_trans_reg/aminotransferase"/>
</dbReference>
<dbReference type="Pfam" id="PF00392">
    <property type="entry name" value="GntR"/>
    <property type="match status" value="1"/>
</dbReference>
<reference evidence="6" key="1">
    <citation type="journal article" date="2014" name="Int. J. Syst. Evol. Microbiol.">
        <title>Complete genome sequence of Corynebacterium casei LMG S-19264T (=DSM 44701T), isolated from a smear-ripened cheese.</title>
        <authorList>
            <consortium name="US DOE Joint Genome Institute (JGI-PGF)"/>
            <person name="Walter F."/>
            <person name="Albersmeier A."/>
            <person name="Kalinowski J."/>
            <person name="Ruckert C."/>
        </authorList>
    </citation>
    <scope>NUCLEOTIDE SEQUENCE</scope>
    <source>
        <strain evidence="6">JCM 4346</strain>
    </source>
</reference>
<dbReference type="Proteomes" id="UP000658320">
    <property type="component" value="Unassembled WGS sequence"/>
</dbReference>
<keyword evidence="1" id="KW-0663">Pyridoxal phosphate</keyword>
<protein>
    <recommendedName>
        <fullName evidence="5">HTH gntR-type domain-containing protein</fullName>
    </recommendedName>
</protein>
<dbReference type="CDD" id="cd07377">
    <property type="entry name" value="WHTH_GntR"/>
    <property type="match status" value="1"/>
</dbReference>
<dbReference type="PANTHER" id="PTHR46577">
    <property type="entry name" value="HTH-TYPE TRANSCRIPTIONAL REGULATORY PROTEIN GABR"/>
    <property type="match status" value="1"/>
</dbReference>
<dbReference type="PROSITE" id="PS50949">
    <property type="entry name" value="HTH_GNTR"/>
    <property type="match status" value="1"/>
</dbReference>
<keyword evidence="2" id="KW-0805">Transcription regulation</keyword>
<proteinExistence type="predicted"/>
<evidence type="ECO:0000256" key="1">
    <source>
        <dbReference type="ARBA" id="ARBA00022898"/>
    </source>
</evidence>
<feature type="domain" description="HTH gntR-type" evidence="5">
    <location>
        <begin position="30"/>
        <end position="100"/>
    </location>
</feature>
<dbReference type="GO" id="GO:0003700">
    <property type="term" value="F:DNA-binding transcription factor activity"/>
    <property type="evidence" value="ECO:0007669"/>
    <property type="project" value="InterPro"/>
</dbReference>
<evidence type="ECO:0000313" key="7">
    <source>
        <dbReference type="Proteomes" id="UP000658320"/>
    </source>
</evidence>
<keyword evidence="7" id="KW-1185">Reference proteome</keyword>